<dbReference type="AlphaFoldDB" id="A0A8H4AT61"/>
<keyword evidence="4" id="KW-1185">Reference proteome</keyword>
<comment type="caution">
    <text evidence="3">The sequence shown here is derived from an EMBL/GenBank/DDBJ whole genome shotgun (WGS) entry which is preliminary data.</text>
</comment>
<dbReference type="Proteomes" id="UP000439903">
    <property type="component" value="Unassembled WGS sequence"/>
</dbReference>
<proteinExistence type="predicted"/>
<dbReference type="InterPro" id="IPR015421">
    <property type="entry name" value="PyrdxlP-dep_Trfase_major"/>
</dbReference>
<evidence type="ECO:0000259" key="2">
    <source>
        <dbReference type="Pfam" id="PF00266"/>
    </source>
</evidence>
<dbReference type="OrthoDB" id="5978656at2759"/>
<accession>A0A8H4AT61</accession>
<evidence type="ECO:0000313" key="4">
    <source>
        <dbReference type="Proteomes" id="UP000439903"/>
    </source>
</evidence>
<feature type="domain" description="Aminotransferase class V" evidence="2">
    <location>
        <begin position="65"/>
        <end position="255"/>
    </location>
</feature>
<keyword evidence="3" id="KW-0808">Transferase</keyword>
<evidence type="ECO:0000256" key="1">
    <source>
        <dbReference type="ARBA" id="ARBA00022898"/>
    </source>
</evidence>
<dbReference type="InterPro" id="IPR000192">
    <property type="entry name" value="Aminotrans_V_dom"/>
</dbReference>
<dbReference type="InterPro" id="IPR015424">
    <property type="entry name" value="PyrdxlP-dep_Trfase"/>
</dbReference>
<keyword evidence="1" id="KW-0663">Pyridoxal phosphate</keyword>
<dbReference type="PANTHER" id="PTHR43092">
    <property type="entry name" value="L-CYSTEINE DESULFHYDRASE"/>
    <property type="match status" value="1"/>
</dbReference>
<organism evidence="3 4">
    <name type="scientific">Gigaspora margarita</name>
    <dbReference type="NCBI Taxonomy" id="4874"/>
    <lineage>
        <taxon>Eukaryota</taxon>
        <taxon>Fungi</taxon>
        <taxon>Fungi incertae sedis</taxon>
        <taxon>Mucoromycota</taxon>
        <taxon>Glomeromycotina</taxon>
        <taxon>Glomeromycetes</taxon>
        <taxon>Diversisporales</taxon>
        <taxon>Gigasporaceae</taxon>
        <taxon>Gigaspora</taxon>
    </lineage>
</organism>
<dbReference type="Gene3D" id="3.40.640.10">
    <property type="entry name" value="Type I PLP-dependent aspartate aminotransferase-like (Major domain)"/>
    <property type="match status" value="1"/>
</dbReference>
<protein>
    <submittedName>
        <fullName evidence="3">PLP-dependent transferase</fullName>
    </submittedName>
</protein>
<dbReference type="EMBL" id="WTPW01000251">
    <property type="protein sequence ID" value="KAF0530327.1"/>
    <property type="molecule type" value="Genomic_DNA"/>
</dbReference>
<gene>
    <name evidence="3" type="ORF">F8M41_012305</name>
</gene>
<dbReference type="GO" id="GO:0016740">
    <property type="term" value="F:transferase activity"/>
    <property type="evidence" value="ECO:0007669"/>
    <property type="project" value="UniProtKB-KW"/>
</dbReference>
<dbReference type="Pfam" id="PF00266">
    <property type="entry name" value="Aminotran_5"/>
    <property type="match status" value="1"/>
</dbReference>
<sequence length="405" mass="46100">MDNLNSTVEFGRSLRSKFLIEDDFIPLNNGSFGAYPKVIREALNSYRERFESNPDLWIRRNLGIELVKARDAIAEFVNADANDVVFVLNSTTGINAVLKSIIYESGDKIIYFSTSHNAVKNSLQFVRDRIYDKLELLKIEVNYPISDEELISKIIGIIQEEHQKPNSRIKLAVVDAISSVPGAILPLKQILSILRQHNILSVVDGAQSVGQIPLDLKDLDPDYFVTSCHKWLYCAYSVAILYVPERNKKNLRPPVTSVYYDIGFTQEFSWVGAQDYSPYLTVIPALEFRRAIGGEEKIHTYCHDLAVKGGKLIASILGTEIMGPEYIIPNMVNIRLPVDVSNERISVEVLNNLLFEKYHCYVLPYKHNGYWYIRASAQIYTDLSDFENVGKILKEICESFNKMVK</sequence>
<dbReference type="PANTHER" id="PTHR43092:SF2">
    <property type="entry name" value="HERCYNYLCYSTEINE SULFOXIDE LYASE"/>
    <property type="match status" value="1"/>
</dbReference>
<reference evidence="3 4" key="1">
    <citation type="journal article" date="2019" name="Environ. Microbiol.">
        <title>At the nexus of three kingdoms: the genome of the mycorrhizal fungus Gigaspora margarita provides insights into plant, endobacterial and fungal interactions.</title>
        <authorList>
            <person name="Venice F."/>
            <person name="Ghignone S."/>
            <person name="Salvioli di Fossalunga A."/>
            <person name="Amselem J."/>
            <person name="Novero M."/>
            <person name="Xianan X."/>
            <person name="Sedzielewska Toro K."/>
            <person name="Morin E."/>
            <person name="Lipzen A."/>
            <person name="Grigoriev I.V."/>
            <person name="Henrissat B."/>
            <person name="Martin F.M."/>
            <person name="Bonfante P."/>
        </authorList>
    </citation>
    <scope>NUCLEOTIDE SEQUENCE [LARGE SCALE GENOMIC DNA]</scope>
    <source>
        <strain evidence="3 4">BEG34</strain>
    </source>
</reference>
<name>A0A8H4AT61_GIGMA</name>
<evidence type="ECO:0000313" key="3">
    <source>
        <dbReference type="EMBL" id="KAF0530327.1"/>
    </source>
</evidence>
<dbReference type="SUPFAM" id="SSF53383">
    <property type="entry name" value="PLP-dependent transferases"/>
    <property type="match status" value="1"/>
</dbReference>